<dbReference type="PRINTS" id="PR00038">
    <property type="entry name" value="HTHLUXR"/>
</dbReference>
<dbReference type="CDD" id="cd06170">
    <property type="entry name" value="LuxR_C_like"/>
    <property type="match status" value="1"/>
</dbReference>
<keyword evidence="1" id="KW-0547">Nucleotide-binding</keyword>
<feature type="domain" description="HTH luxR-type" evidence="3">
    <location>
        <begin position="810"/>
        <end position="875"/>
    </location>
</feature>
<name>A0ABX6IGT2_9ACTN</name>
<dbReference type="Pfam" id="PF13401">
    <property type="entry name" value="AAA_22"/>
    <property type="match status" value="1"/>
</dbReference>
<gene>
    <name evidence="4" type="ORF">GII31_09215</name>
</gene>
<dbReference type="InterPro" id="IPR036388">
    <property type="entry name" value="WH-like_DNA-bd_sf"/>
</dbReference>
<dbReference type="EMBL" id="CP045809">
    <property type="protein sequence ID" value="QHN35052.1"/>
    <property type="molecule type" value="Genomic_DNA"/>
</dbReference>
<dbReference type="Proteomes" id="UP001059836">
    <property type="component" value="Chromosome"/>
</dbReference>
<evidence type="ECO:0000256" key="2">
    <source>
        <dbReference type="ARBA" id="ARBA00022840"/>
    </source>
</evidence>
<dbReference type="InterPro" id="IPR027417">
    <property type="entry name" value="P-loop_NTPase"/>
</dbReference>
<dbReference type="Gene3D" id="1.10.10.10">
    <property type="entry name" value="Winged helix-like DNA-binding domain superfamily/Winged helix DNA-binding domain"/>
    <property type="match status" value="1"/>
</dbReference>
<evidence type="ECO:0000313" key="5">
    <source>
        <dbReference type="Proteomes" id="UP001059836"/>
    </source>
</evidence>
<dbReference type="InterPro" id="IPR016032">
    <property type="entry name" value="Sig_transdc_resp-reg_C-effctor"/>
</dbReference>
<dbReference type="RefSeq" id="WP_213248903.1">
    <property type="nucleotide sequence ID" value="NZ_CP045806.1"/>
</dbReference>
<dbReference type="InterPro" id="IPR049945">
    <property type="entry name" value="AAA_22"/>
</dbReference>
<evidence type="ECO:0000256" key="1">
    <source>
        <dbReference type="ARBA" id="ARBA00022741"/>
    </source>
</evidence>
<protein>
    <recommendedName>
        <fullName evidence="3">HTH luxR-type domain-containing protein</fullName>
    </recommendedName>
</protein>
<dbReference type="SMART" id="SM00421">
    <property type="entry name" value="HTH_LUXR"/>
    <property type="match status" value="1"/>
</dbReference>
<dbReference type="PROSITE" id="PS50043">
    <property type="entry name" value="HTH_LUXR_2"/>
    <property type="match status" value="1"/>
</dbReference>
<proteinExistence type="predicted"/>
<dbReference type="PANTHER" id="PTHR16305">
    <property type="entry name" value="TESTICULAR SOLUBLE ADENYLYL CYCLASE"/>
    <property type="match status" value="1"/>
</dbReference>
<dbReference type="InterPro" id="IPR000792">
    <property type="entry name" value="Tscrpt_reg_LuxR_C"/>
</dbReference>
<keyword evidence="2" id="KW-0067">ATP-binding</keyword>
<organism evidence="4 5">
    <name type="scientific">Gordonia pseudamarae</name>
    <dbReference type="NCBI Taxonomy" id="2831662"/>
    <lineage>
        <taxon>Bacteria</taxon>
        <taxon>Bacillati</taxon>
        <taxon>Actinomycetota</taxon>
        <taxon>Actinomycetes</taxon>
        <taxon>Mycobacteriales</taxon>
        <taxon>Gordoniaceae</taxon>
        <taxon>Gordonia</taxon>
    </lineage>
</organism>
<evidence type="ECO:0000313" key="4">
    <source>
        <dbReference type="EMBL" id="QHN35052.1"/>
    </source>
</evidence>
<dbReference type="SUPFAM" id="SSF52540">
    <property type="entry name" value="P-loop containing nucleoside triphosphate hydrolases"/>
    <property type="match status" value="1"/>
</dbReference>
<evidence type="ECO:0000259" key="3">
    <source>
        <dbReference type="PROSITE" id="PS50043"/>
    </source>
</evidence>
<dbReference type="PANTHER" id="PTHR16305:SF28">
    <property type="entry name" value="GUANYLATE CYCLASE DOMAIN-CONTAINING PROTEIN"/>
    <property type="match status" value="1"/>
</dbReference>
<reference evidence="4" key="1">
    <citation type="journal article" date="2021" name="Nat. Microbiol.">
        <title>Cocultivation of an ultrasmall environmental parasitic bacterium with lytic ability against bacteria associated with wastewater foams.</title>
        <authorList>
            <person name="Batinovic S."/>
            <person name="Rose J.J.A."/>
            <person name="Ratcliffe J."/>
            <person name="Seviour R.J."/>
            <person name="Petrovski S."/>
        </authorList>
    </citation>
    <scope>NUCLEOTIDE SEQUENCE</scope>
    <source>
        <strain evidence="4">CON9</strain>
    </source>
</reference>
<keyword evidence="5" id="KW-1185">Reference proteome</keyword>
<accession>A0ABX6IGT2</accession>
<sequence>MSLPAALISDRAARARTAPLFGRAGDLGRVISTVAAFGGAVVAGPAGIGKSRLAADAAQALAVGAVVTRVVATSAAATVPFAAITRLLPPALRELPGDRTAMFRSAATYLADARVVLIVDDAHLLDPGSAALIQHVVLTGAVQVLLTVRSGEVAPDAISGLWKDDIAPRVDLGPLDRDAVSALADHIVGHRVDARIKRLLWRATVGNPLYVREALLTTDIDTDQAGGAMLVGDRLSELIRSRLAGLDPLTRRALELVSVGGPLPVGVVRSAATPRAVDDLLRAGLVAVDPVSQAVTPDHPLLGEVVCELLSPTELAQICGELSVAMSDRTVGDSAEQIRLTLWQLRSGSGVLADDLIRAAELAVGAFDPVLAERFAREAVAADGGVRAVTACAAALLAQNRFAEAEELLAVQWPLLADTEPQVAMRLVRQRALALDAGLGRPREACVMLDEARDVCGDSNWDTMLSALRAHILAVVDPDAAARLGQEVIDDSRASVGSRVVALKPVVDRLCGQGRTDDAMQLVERFFTIVGETDDPVDAEVGMLFGYQADVRAAAGDLLTLAAELTSVRELAEQSDDEQMLGAARAGLGACAFEAGDLVTAQAHLWAARDHLAITDAANLHPWTMIVLASVCALTGDVATATEAIGAARESVAARPHDRYLRGELVHASVWFAAVADSPQAGAAIAIEAADVAGAPSERAHLGYLAHRLGAPDRVVADAMTAGAGTQSRRLRALADHGCALAAGRPPGTLERVAREYADMGYFVGAVEAWVESGRAYAATGSIRSSKRCFGRAQQLVATHLRGVTTPLISRLHVPELTVREHQVASLAARGRSNAEIAHELGRSVRTVEWHLQQAYGKLGVVGRAQLVDVLIPGTGR</sequence>
<dbReference type="SUPFAM" id="SSF46894">
    <property type="entry name" value="C-terminal effector domain of the bipartite response regulators"/>
    <property type="match status" value="1"/>
</dbReference>
<dbReference type="Pfam" id="PF00196">
    <property type="entry name" value="GerE"/>
    <property type="match status" value="1"/>
</dbReference>